<dbReference type="STRING" id="235985.SAMN05414137_119111"/>
<reference evidence="2" key="1">
    <citation type="submission" date="2016-10" db="EMBL/GenBank/DDBJ databases">
        <authorList>
            <person name="Varghese N."/>
        </authorList>
    </citation>
    <scope>NUCLEOTIDE SEQUENCE [LARGE SCALE GENOMIC DNA]</scope>
    <source>
        <strain evidence="2">DSM 45096 / BCRC 16803 / CGMCC 4.1857 / CIP 109030 / JCM 12277 / KCTC 19219 / NBRC 100920 / 33214</strain>
    </source>
</reference>
<name>A0A1H7W0N9_STRJI</name>
<proteinExistence type="predicted"/>
<sequence>MLHFEDARAWEEWLAAHHRSEPEAWLLIAKKGHTREVATVSIEDALQVALCYGWIDSLRRAHDAGAYLQRYSPRGPRSLWSAANVERVGALAAAGRMAEAGLAEVAAAQADGRWEAAYAGQREAEVPVELVEALAGSARAAERFEAMGRTARYQVMLPVLKARTPEGRVAQAERAVRELLAEA</sequence>
<protein>
    <submittedName>
        <fullName evidence="1">Uncharacterized conserved protein YdeI, YjbR/CyaY-like superfamily, DUF1801 family</fullName>
    </submittedName>
</protein>
<evidence type="ECO:0000313" key="1">
    <source>
        <dbReference type="EMBL" id="SEM14608.1"/>
    </source>
</evidence>
<dbReference type="AlphaFoldDB" id="A0A1H7W0N9"/>
<dbReference type="RefSeq" id="WP_042444839.1">
    <property type="nucleotide sequence ID" value="NZ_BBPN01000007.1"/>
</dbReference>
<gene>
    <name evidence="1" type="ORF">SAMN05414137_119111</name>
</gene>
<dbReference type="EMBL" id="FOAZ01000019">
    <property type="protein sequence ID" value="SEM14608.1"/>
    <property type="molecule type" value="Genomic_DNA"/>
</dbReference>
<keyword evidence="2" id="KW-1185">Reference proteome</keyword>
<dbReference type="Pfam" id="PF13376">
    <property type="entry name" value="OmdA"/>
    <property type="match status" value="1"/>
</dbReference>
<dbReference type="OrthoDB" id="9796999at2"/>
<organism evidence="1 2">
    <name type="scientific">Streptacidiphilus jiangxiensis</name>
    <dbReference type="NCBI Taxonomy" id="235985"/>
    <lineage>
        <taxon>Bacteria</taxon>
        <taxon>Bacillati</taxon>
        <taxon>Actinomycetota</taxon>
        <taxon>Actinomycetes</taxon>
        <taxon>Kitasatosporales</taxon>
        <taxon>Streptomycetaceae</taxon>
        <taxon>Streptacidiphilus</taxon>
    </lineage>
</organism>
<dbReference type="eggNOG" id="COG4430">
    <property type="taxonomic scope" value="Bacteria"/>
</dbReference>
<evidence type="ECO:0000313" key="2">
    <source>
        <dbReference type="Proteomes" id="UP000183015"/>
    </source>
</evidence>
<dbReference type="Proteomes" id="UP000183015">
    <property type="component" value="Unassembled WGS sequence"/>
</dbReference>
<accession>A0A1H7W0N9</accession>